<protein>
    <recommendedName>
        <fullName evidence="3">FHA domain-containing protein</fullName>
    </recommendedName>
</protein>
<gene>
    <name evidence="4" type="ORF">J2S57_004441</name>
</gene>
<comment type="caution">
    <text evidence="4">The sequence shown here is derived from an EMBL/GenBank/DDBJ whole genome shotgun (WGS) entry which is preliminary data.</text>
</comment>
<accession>A0ABT9P898</accession>
<dbReference type="CDD" id="cd00060">
    <property type="entry name" value="FHA"/>
    <property type="match status" value="1"/>
</dbReference>
<dbReference type="PROSITE" id="PS50006">
    <property type="entry name" value="FHA_DOMAIN"/>
    <property type="match status" value="1"/>
</dbReference>
<evidence type="ECO:0000313" key="4">
    <source>
        <dbReference type="EMBL" id="MDP9828692.1"/>
    </source>
</evidence>
<evidence type="ECO:0000256" key="1">
    <source>
        <dbReference type="ARBA" id="ARBA00022553"/>
    </source>
</evidence>
<feature type="domain" description="FHA" evidence="3">
    <location>
        <begin position="309"/>
        <end position="365"/>
    </location>
</feature>
<sequence length="405" mass="42136">MSIETSRTTIRPGTGIVHRGPGLALLIADPAHPGARALLDACTATAGRATLPALAARVGGTDLPPFALALEPPSGPAGSDDGGLVLLLHNAVEAEVHVSGRAPEILRGNDSLAWVERRFPSGVEGFHLRTAHTYPGTGSATAEGISLNLSRGTLLGSGLVVGRGDGSPASARDEVTAERPLVVPRSALTTEENLARTAPTVKAPLVRPPAHDRSYGSSLPPTPHLGQERLEPTPLRTPGGGLSVPRPNVAPIEGVLCARAHFTDPQASFCSLCGISMHQVSRTIVHRPRPALGVLVLDDGTSVTVDSDLIIGRDPGSHPAVRAGDARPMVLNDDIDGVSRVHARVTLVDWTACLTDEDSSNGTFLLGPQGARPVRGEVPVELTGGTTIRMGRRTMTYDAYHSGGR</sequence>
<proteinExistence type="predicted"/>
<dbReference type="InterPro" id="IPR000253">
    <property type="entry name" value="FHA_dom"/>
</dbReference>
<dbReference type="Pfam" id="PF00498">
    <property type="entry name" value="FHA"/>
    <property type="match status" value="1"/>
</dbReference>
<evidence type="ECO:0000256" key="2">
    <source>
        <dbReference type="SAM" id="MobiDB-lite"/>
    </source>
</evidence>
<evidence type="ECO:0000259" key="3">
    <source>
        <dbReference type="PROSITE" id="PS50006"/>
    </source>
</evidence>
<dbReference type="Proteomes" id="UP001235712">
    <property type="component" value="Unassembled WGS sequence"/>
</dbReference>
<name>A0ABT9P898_9ACTN</name>
<dbReference type="SUPFAM" id="SSF49879">
    <property type="entry name" value="SMAD/FHA domain"/>
    <property type="match status" value="1"/>
</dbReference>
<evidence type="ECO:0000313" key="5">
    <source>
        <dbReference type="Proteomes" id="UP001235712"/>
    </source>
</evidence>
<reference evidence="4 5" key="1">
    <citation type="submission" date="2023-07" db="EMBL/GenBank/DDBJ databases">
        <title>Sequencing the genomes of 1000 actinobacteria strains.</title>
        <authorList>
            <person name="Klenk H.-P."/>
        </authorList>
    </citation>
    <scope>NUCLEOTIDE SEQUENCE [LARGE SCALE GENOMIC DNA]</scope>
    <source>
        <strain evidence="4 5">DSM 44388</strain>
    </source>
</reference>
<keyword evidence="1" id="KW-0597">Phosphoprotein</keyword>
<dbReference type="InterPro" id="IPR008984">
    <property type="entry name" value="SMAD_FHA_dom_sf"/>
</dbReference>
<feature type="region of interest" description="Disordered" evidence="2">
    <location>
        <begin position="204"/>
        <end position="243"/>
    </location>
</feature>
<dbReference type="RefSeq" id="WP_307246134.1">
    <property type="nucleotide sequence ID" value="NZ_JAUSQZ010000001.1"/>
</dbReference>
<organism evidence="4 5">
    <name type="scientific">Kineosporia succinea</name>
    <dbReference type="NCBI Taxonomy" id="84632"/>
    <lineage>
        <taxon>Bacteria</taxon>
        <taxon>Bacillati</taxon>
        <taxon>Actinomycetota</taxon>
        <taxon>Actinomycetes</taxon>
        <taxon>Kineosporiales</taxon>
        <taxon>Kineosporiaceae</taxon>
        <taxon>Kineosporia</taxon>
    </lineage>
</organism>
<dbReference type="Gene3D" id="2.60.200.20">
    <property type="match status" value="1"/>
</dbReference>
<dbReference type="EMBL" id="JAUSQZ010000001">
    <property type="protein sequence ID" value="MDP9828692.1"/>
    <property type="molecule type" value="Genomic_DNA"/>
</dbReference>
<keyword evidence="5" id="KW-1185">Reference proteome</keyword>